<dbReference type="CDD" id="cd12148">
    <property type="entry name" value="fungal_TF_MHR"/>
    <property type="match status" value="1"/>
</dbReference>
<reference evidence="6 7" key="1">
    <citation type="submission" date="2018-12" db="EMBL/GenBank/DDBJ databases">
        <title>Draft genome sequence of Xylaria grammica IHI A82.</title>
        <authorList>
            <person name="Buettner E."/>
            <person name="Kellner H."/>
        </authorList>
    </citation>
    <scope>NUCLEOTIDE SEQUENCE [LARGE SCALE GENOMIC DNA]</scope>
    <source>
        <strain evidence="6 7">IHI A82</strain>
    </source>
</reference>
<name>A0A439CZA9_9PEZI</name>
<dbReference type="InterPro" id="IPR001138">
    <property type="entry name" value="Zn2Cys6_DnaBD"/>
</dbReference>
<dbReference type="Gene3D" id="4.10.240.10">
    <property type="entry name" value="Zn(2)-C6 fungal-type DNA-binding domain"/>
    <property type="match status" value="1"/>
</dbReference>
<dbReference type="Pfam" id="PF00172">
    <property type="entry name" value="Zn_clus"/>
    <property type="match status" value="1"/>
</dbReference>
<dbReference type="SMART" id="SM00906">
    <property type="entry name" value="Fungal_trans"/>
    <property type="match status" value="1"/>
</dbReference>
<feature type="domain" description="Zn(2)-C6 fungal-type" evidence="5">
    <location>
        <begin position="37"/>
        <end position="68"/>
    </location>
</feature>
<dbReference type="EMBL" id="RYZI01000258">
    <property type="protein sequence ID" value="RWA07446.1"/>
    <property type="molecule type" value="Genomic_DNA"/>
</dbReference>
<keyword evidence="7" id="KW-1185">Reference proteome</keyword>
<dbReference type="GO" id="GO:0000981">
    <property type="term" value="F:DNA-binding transcription factor activity, RNA polymerase II-specific"/>
    <property type="evidence" value="ECO:0007669"/>
    <property type="project" value="InterPro"/>
</dbReference>
<dbReference type="SUPFAM" id="SSF57701">
    <property type="entry name" value="Zn2/Cys6 DNA-binding domain"/>
    <property type="match status" value="1"/>
</dbReference>
<dbReference type="Proteomes" id="UP000286045">
    <property type="component" value="Unassembled WGS sequence"/>
</dbReference>
<evidence type="ECO:0000256" key="4">
    <source>
        <dbReference type="SAM" id="MobiDB-lite"/>
    </source>
</evidence>
<feature type="region of interest" description="Disordered" evidence="4">
    <location>
        <begin position="710"/>
        <end position="749"/>
    </location>
</feature>
<evidence type="ECO:0000256" key="2">
    <source>
        <dbReference type="ARBA" id="ARBA00022723"/>
    </source>
</evidence>
<keyword evidence="3" id="KW-0539">Nucleus</keyword>
<comment type="subcellular location">
    <subcellularLocation>
        <location evidence="1">Nucleus</location>
    </subcellularLocation>
</comment>
<protein>
    <recommendedName>
        <fullName evidence="5">Zn(2)-C6 fungal-type domain-containing protein</fullName>
    </recommendedName>
</protein>
<dbReference type="GO" id="GO:0008270">
    <property type="term" value="F:zinc ion binding"/>
    <property type="evidence" value="ECO:0007669"/>
    <property type="project" value="InterPro"/>
</dbReference>
<evidence type="ECO:0000313" key="6">
    <source>
        <dbReference type="EMBL" id="RWA07446.1"/>
    </source>
</evidence>
<dbReference type="GO" id="GO:0003677">
    <property type="term" value="F:DNA binding"/>
    <property type="evidence" value="ECO:0007669"/>
    <property type="project" value="InterPro"/>
</dbReference>
<evidence type="ECO:0000256" key="1">
    <source>
        <dbReference type="ARBA" id="ARBA00004123"/>
    </source>
</evidence>
<dbReference type="CDD" id="cd00067">
    <property type="entry name" value="GAL4"/>
    <property type="match status" value="1"/>
</dbReference>
<dbReference type="PANTHER" id="PTHR31001:SF74">
    <property type="entry name" value="ZN(II)2CYS6 TRANSCRIPTION FACTOR (EUROFUNG)"/>
    <property type="match status" value="1"/>
</dbReference>
<dbReference type="AlphaFoldDB" id="A0A439CZA9"/>
<dbReference type="GO" id="GO:0006351">
    <property type="term" value="P:DNA-templated transcription"/>
    <property type="evidence" value="ECO:0007669"/>
    <property type="project" value="InterPro"/>
</dbReference>
<dbReference type="STRING" id="363999.A0A439CZA9"/>
<dbReference type="GO" id="GO:0005634">
    <property type="term" value="C:nucleus"/>
    <property type="evidence" value="ECO:0007669"/>
    <property type="project" value="UniProtKB-SubCell"/>
</dbReference>
<dbReference type="PROSITE" id="PS50048">
    <property type="entry name" value="ZN2_CY6_FUNGAL_2"/>
    <property type="match status" value="1"/>
</dbReference>
<dbReference type="InterPro" id="IPR007219">
    <property type="entry name" value="XnlR_reg_dom"/>
</dbReference>
<accession>A0A439CZA9</accession>
<evidence type="ECO:0000313" key="7">
    <source>
        <dbReference type="Proteomes" id="UP000286045"/>
    </source>
</evidence>
<sequence length="749" mass="83832">MSDQEPQGPLREWGPGKTAQGRARLPASRRRDKPQLSCNLCKRRKLRCDRQHPCGTCEKRGLGLTCTYTATGTPTSTDTPAAIQRPAATVHERIHRLENLLINIMQQTSSGPVNSARKSDQDLIPTTPTLPNGADDSAPQDVGTTDNDVGSIQVTRSGASYVSGAHWAAVLDGIAELKDHFAKEEQEPPLTGRGVLGYFPPDLNPPQLVYGCVVFATREEILMSIPARPAVDQLVSRYFDSFEMSPAVIHSIEFLKEYERFWANPSDTNIVWVGLLFTIMCLATEFQKFKLSPHNAQAQMARSAVPELDDTGETFRHKIVQCLVLGCYAKGGTYVLETLMLYIAVEVLTRKDAEIGVWILLGTMVQLAMRMGYHRDPKHFKEMSPFDREMRKRVWATAVELDLGISTQMGLPRLIKQWQADTPEPSNLQDSDFNKLTEDMPPSRPDSDLTPMLYRLVKTRMLTTIGLIWDFAADVRLPTYAEVMRMDTRLRDTHASIPECLKWRSISHCIIDSSQVIMQKVSLDIMFHKARIVLHRRYLHRPPSDSQDGHSRQSCLDAALQLLCFQHMLHEETQPLCRLHQERWKVSSLVNHDFLLATSVLCLYLQQQETETSMVETIRQSLRKSHDIWIHSSSSSQEARKAAQALSVILGDRTASAADANCTWIPAGCEVPMPSVYNVVDDFVYDNAAGFGPQFPVSDLGKFQDWTDPMSGCPNSSPGPISNYTSDDGSGITGAADTMSSHDWPWATE</sequence>
<dbReference type="InterPro" id="IPR050613">
    <property type="entry name" value="Sec_Metabolite_Reg"/>
</dbReference>
<dbReference type="InterPro" id="IPR036864">
    <property type="entry name" value="Zn2-C6_fun-type_DNA-bd_sf"/>
</dbReference>
<feature type="region of interest" description="Disordered" evidence="4">
    <location>
        <begin position="110"/>
        <end position="148"/>
    </location>
</feature>
<evidence type="ECO:0000259" key="5">
    <source>
        <dbReference type="PROSITE" id="PS50048"/>
    </source>
</evidence>
<evidence type="ECO:0000256" key="3">
    <source>
        <dbReference type="ARBA" id="ARBA00023242"/>
    </source>
</evidence>
<dbReference type="Pfam" id="PF04082">
    <property type="entry name" value="Fungal_trans"/>
    <property type="match status" value="1"/>
</dbReference>
<feature type="region of interest" description="Disordered" evidence="4">
    <location>
        <begin position="422"/>
        <end position="444"/>
    </location>
</feature>
<comment type="caution">
    <text evidence="6">The sequence shown here is derived from an EMBL/GenBank/DDBJ whole genome shotgun (WGS) entry which is preliminary data.</text>
</comment>
<keyword evidence="2" id="KW-0479">Metal-binding</keyword>
<organism evidence="6 7">
    <name type="scientific">Xylaria grammica</name>
    <dbReference type="NCBI Taxonomy" id="363999"/>
    <lineage>
        <taxon>Eukaryota</taxon>
        <taxon>Fungi</taxon>
        <taxon>Dikarya</taxon>
        <taxon>Ascomycota</taxon>
        <taxon>Pezizomycotina</taxon>
        <taxon>Sordariomycetes</taxon>
        <taxon>Xylariomycetidae</taxon>
        <taxon>Xylariales</taxon>
        <taxon>Xylariaceae</taxon>
        <taxon>Xylaria</taxon>
    </lineage>
</organism>
<feature type="compositionally biased region" description="Polar residues" evidence="4">
    <location>
        <begin position="713"/>
        <end position="728"/>
    </location>
</feature>
<feature type="region of interest" description="Disordered" evidence="4">
    <location>
        <begin position="1"/>
        <end position="34"/>
    </location>
</feature>
<dbReference type="PROSITE" id="PS00463">
    <property type="entry name" value="ZN2_CY6_FUNGAL_1"/>
    <property type="match status" value="1"/>
</dbReference>
<proteinExistence type="predicted"/>
<dbReference type="PANTHER" id="PTHR31001">
    <property type="entry name" value="UNCHARACTERIZED TRANSCRIPTIONAL REGULATORY PROTEIN"/>
    <property type="match status" value="1"/>
</dbReference>
<gene>
    <name evidence="6" type="ORF">EKO27_g7669</name>
</gene>
<dbReference type="SMART" id="SM00066">
    <property type="entry name" value="GAL4"/>
    <property type="match status" value="1"/>
</dbReference>